<evidence type="ECO:0000313" key="4">
    <source>
        <dbReference type="Proteomes" id="UP000594480"/>
    </source>
</evidence>
<dbReference type="GO" id="GO:0005524">
    <property type="term" value="F:ATP binding"/>
    <property type="evidence" value="ECO:0007669"/>
    <property type="project" value="InterPro"/>
</dbReference>
<keyword evidence="1" id="KW-0742">SOS response</keyword>
<reference evidence="3 4" key="1">
    <citation type="submission" date="2020-11" db="EMBL/GenBank/DDBJ databases">
        <title>Amino acid is mineralized and recycled by bacteria in oceanic microbiome.</title>
        <authorList>
            <person name="Zheng L.Y."/>
        </authorList>
    </citation>
    <scope>NUCLEOTIDE SEQUENCE [LARGE SCALE GENOMIC DNA]</scope>
    <source>
        <strain evidence="3 4">A32-1</strain>
    </source>
</reference>
<feature type="domain" description="ATPase AAA-type core" evidence="2">
    <location>
        <begin position="23"/>
        <end position="345"/>
    </location>
</feature>
<dbReference type="Proteomes" id="UP000594480">
    <property type="component" value="Chromosome"/>
</dbReference>
<dbReference type="PANTHER" id="PTHR32182">
    <property type="entry name" value="DNA REPLICATION AND REPAIR PROTEIN RECF"/>
    <property type="match status" value="1"/>
</dbReference>
<accession>A0A7S8MUS0</accession>
<dbReference type="Pfam" id="PF13304">
    <property type="entry name" value="AAA_21"/>
    <property type="match status" value="1"/>
</dbReference>
<evidence type="ECO:0000259" key="2">
    <source>
        <dbReference type="Pfam" id="PF13304"/>
    </source>
</evidence>
<dbReference type="GO" id="GO:0009432">
    <property type="term" value="P:SOS response"/>
    <property type="evidence" value="ECO:0007669"/>
    <property type="project" value="UniProtKB-KW"/>
</dbReference>
<dbReference type="PIRSF" id="PIRSF029347">
    <property type="entry name" value="RecF"/>
    <property type="match status" value="1"/>
</dbReference>
<dbReference type="GO" id="GO:0006302">
    <property type="term" value="P:double-strand break repair"/>
    <property type="evidence" value="ECO:0007669"/>
    <property type="project" value="TreeGrafter"/>
</dbReference>
<dbReference type="EMBL" id="CP064760">
    <property type="protein sequence ID" value="QPE03554.1"/>
    <property type="molecule type" value="Genomic_DNA"/>
</dbReference>
<keyword evidence="1" id="KW-0227">DNA damage</keyword>
<dbReference type="InterPro" id="IPR003959">
    <property type="entry name" value="ATPase_AAA_core"/>
</dbReference>
<proteinExistence type="predicted"/>
<organism evidence="3 4">
    <name type="scientific">Microbacterium schleiferi</name>
    <dbReference type="NCBI Taxonomy" id="69362"/>
    <lineage>
        <taxon>Bacteria</taxon>
        <taxon>Bacillati</taxon>
        <taxon>Actinomycetota</taxon>
        <taxon>Actinomycetes</taxon>
        <taxon>Micrococcales</taxon>
        <taxon>Microbacteriaceae</taxon>
        <taxon>Microbacterium</taxon>
    </lineage>
</organism>
<sequence length="383" mass="40139">MLTTLAIDGYRSIRSLVVPLAPLTVVTGANGSGKSSLYRSLRLLGAAARDGAIRALAAEGGFPGTLWAGPESGAPASGPAQATVRRGPVALRLGFGADAGSFGYAMDLGIPIPSATMFGADPEIKAEAVWGGPVLRSGSLVCERRGAIHRVRTDDGWLTVQRPLAAWESMLAAFGDPGAAPEVVELRSRLRDWRFYDAVRTDADAPARRPAIGTRTPILASDGGDLASALQTIREQGDPNALDAAIERALPGSGLVITDHGGRFELSLRQAGMLRPLTAPELSDGTLRYLVWVAALMSTRPASLIAVNEPETSLHPSLMEPLAAMLGDAATRSQVIVVSHSDALVGALERAGATVHTLEKRNGETRVKGQGVLDAPSWVWPSR</sequence>
<dbReference type="InterPro" id="IPR027417">
    <property type="entry name" value="P-loop_NTPase"/>
</dbReference>
<evidence type="ECO:0000256" key="1">
    <source>
        <dbReference type="ARBA" id="ARBA00023236"/>
    </source>
</evidence>
<dbReference type="RefSeq" id="WP_195691656.1">
    <property type="nucleotide sequence ID" value="NZ_CP064760.1"/>
</dbReference>
<name>A0A7S8MUS0_9MICO</name>
<dbReference type="GO" id="GO:0016887">
    <property type="term" value="F:ATP hydrolysis activity"/>
    <property type="evidence" value="ECO:0007669"/>
    <property type="project" value="InterPro"/>
</dbReference>
<dbReference type="SUPFAM" id="SSF52540">
    <property type="entry name" value="P-loop containing nucleoside triphosphate hydrolases"/>
    <property type="match status" value="1"/>
</dbReference>
<protein>
    <submittedName>
        <fullName evidence="3">AAA family ATPase</fullName>
    </submittedName>
</protein>
<dbReference type="FunFam" id="3.40.50.300:FF:002534">
    <property type="entry name" value="Putative RecF protein"/>
    <property type="match status" value="1"/>
</dbReference>
<gene>
    <name evidence="3" type="ORF">IT882_09355</name>
</gene>
<evidence type="ECO:0000313" key="3">
    <source>
        <dbReference type="EMBL" id="QPE03554.1"/>
    </source>
</evidence>
<dbReference type="FunFam" id="3.40.50.300:FF:002708">
    <property type="entry name" value="FeS assembly ATPase SufC"/>
    <property type="match status" value="1"/>
</dbReference>
<dbReference type="PANTHER" id="PTHR32182:SF25">
    <property type="entry name" value="SLR1056 PROTEIN"/>
    <property type="match status" value="1"/>
</dbReference>
<dbReference type="AlphaFoldDB" id="A0A7S8MUS0"/>
<keyword evidence="4" id="KW-1185">Reference proteome</keyword>
<dbReference type="GO" id="GO:0000731">
    <property type="term" value="P:DNA synthesis involved in DNA repair"/>
    <property type="evidence" value="ECO:0007669"/>
    <property type="project" value="TreeGrafter"/>
</dbReference>
<dbReference type="InterPro" id="IPR014555">
    <property type="entry name" value="RecF-like"/>
</dbReference>
<dbReference type="KEGG" id="msf:IT882_09355"/>
<dbReference type="Gene3D" id="3.40.50.300">
    <property type="entry name" value="P-loop containing nucleotide triphosphate hydrolases"/>
    <property type="match status" value="2"/>
</dbReference>